<evidence type="ECO:0008006" key="4">
    <source>
        <dbReference type="Google" id="ProtNLM"/>
    </source>
</evidence>
<feature type="signal peptide" evidence="1">
    <location>
        <begin position="1"/>
        <end position="18"/>
    </location>
</feature>
<accession>A0A540MR35</accession>
<dbReference type="Proteomes" id="UP000315295">
    <property type="component" value="Unassembled WGS sequence"/>
</dbReference>
<dbReference type="AlphaFoldDB" id="A0A540MR35"/>
<evidence type="ECO:0000313" key="2">
    <source>
        <dbReference type="EMBL" id="TQE01242.1"/>
    </source>
</evidence>
<gene>
    <name evidence="2" type="ORF">C1H46_013149</name>
</gene>
<organism evidence="2 3">
    <name type="scientific">Malus baccata</name>
    <name type="common">Siberian crab apple</name>
    <name type="synonym">Pyrus baccata</name>
    <dbReference type="NCBI Taxonomy" id="106549"/>
    <lineage>
        <taxon>Eukaryota</taxon>
        <taxon>Viridiplantae</taxon>
        <taxon>Streptophyta</taxon>
        <taxon>Embryophyta</taxon>
        <taxon>Tracheophyta</taxon>
        <taxon>Spermatophyta</taxon>
        <taxon>Magnoliopsida</taxon>
        <taxon>eudicotyledons</taxon>
        <taxon>Gunneridae</taxon>
        <taxon>Pentapetalae</taxon>
        <taxon>rosids</taxon>
        <taxon>fabids</taxon>
        <taxon>Rosales</taxon>
        <taxon>Rosaceae</taxon>
        <taxon>Amygdaloideae</taxon>
        <taxon>Maleae</taxon>
        <taxon>Malus</taxon>
    </lineage>
</organism>
<proteinExistence type="predicted"/>
<feature type="chain" id="PRO_5021950538" description="Secreted protein" evidence="1">
    <location>
        <begin position="19"/>
        <end position="97"/>
    </location>
</feature>
<comment type="caution">
    <text evidence="2">The sequence shown here is derived from an EMBL/GenBank/DDBJ whole genome shotgun (WGS) entry which is preliminary data.</text>
</comment>
<evidence type="ECO:0000256" key="1">
    <source>
        <dbReference type="SAM" id="SignalP"/>
    </source>
</evidence>
<sequence>MRGMVFHLLLMQLSSSNGCRYNFVQRKWLNSALDHCSTVVMLAFVGIPVNDISRISGWLVCYGFHKNDNSKVDLHCRRAVIELSTTLFCVKFHLLVF</sequence>
<keyword evidence="3" id="KW-1185">Reference proteome</keyword>
<protein>
    <recommendedName>
        <fullName evidence="4">Secreted protein</fullName>
    </recommendedName>
</protein>
<dbReference type="EMBL" id="VIEB01000199">
    <property type="protein sequence ID" value="TQE01242.1"/>
    <property type="molecule type" value="Genomic_DNA"/>
</dbReference>
<evidence type="ECO:0000313" key="3">
    <source>
        <dbReference type="Proteomes" id="UP000315295"/>
    </source>
</evidence>
<reference evidence="2 3" key="1">
    <citation type="journal article" date="2019" name="G3 (Bethesda)">
        <title>Sequencing of a Wild Apple (Malus baccata) Genome Unravels the Differences Between Cultivated and Wild Apple Species Regarding Disease Resistance and Cold Tolerance.</title>
        <authorList>
            <person name="Chen X."/>
        </authorList>
    </citation>
    <scope>NUCLEOTIDE SEQUENCE [LARGE SCALE GENOMIC DNA]</scope>
    <source>
        <strain evidence="3">cv. Shandingzi</strain>
        <tissue evidence="2">Leaves</tissue>
    </source>
</reference>
<keyword evidence="1" id="KW-0732">Signal</keyword>
<name>A0A540MR35_MALBA</name>